<reference evidence="5" key="1">
    <citation type="submission" date="2022-11" db="UniProtKB">
        <authorList>
            <consortium name="WormBaseParasite"/>
        </authorList>
    </citation>
    <scope>IDENTIFICATION</scope>
</reference>
<accession>A0A915MGG9</accession>
<name>A0A915MGG9_MELJA</name>
<dbReference type="Pfam" id="PF00264">
    <property type="entry name" value="Tyrosinase"/>
    <property type="match status" value="1"/>
</dbReference>
<sequence length="181" mass="20384">MCLLFIPLITFSLANNIYGQSTVDCNTAPSNDLVSACSAIAKQRKLAAKTENPQNKNELMERCKTNGSTNDCTLPNGQKVQKALRKEIRLLTEEERNKFFKALRIMKNNGDYDYFAAVHRDAVGTGCAHGGQAFAGWHRELTKRFEIMLRKVDPSLSLPCWDATLDNRLNNPRDSILFTDQ</sequence>
<dbReference type="InterPro" id="IPR008922">
    <property type="entry name" value="Di-copper_centre_dom_sf"/>
</dbReference>
<dbReference type="GO" id="GO:0046872">
    <property type="term" value="F:metal ion binding"/>
    <property type="evidence" value="ECO:0007669"/>
    <property type="project" value="UniProtKB-KW"/>
</dbReference>
<keyword evidence="2" id="KW-0732">Signal</keyword>
<evidence type="ECO:0000313" key="5">
    <source>
        <dbReference type="WBParaSite" id="scaffold40136_cov294.g23669"/>
    </source>
</evidence>
<dbReference type="PANTHER" id="PTHR11474:SF21">
    <property type="entry name" value="SHKT DOMAIN-CONTAINING PROTEIN"/>
    <property type="match status" value="1"/>
</dbReference>
<dbReference type="PANTHER" id="PTHR11474">
    <property type="entry name" value="TYROSINASE FAMILY MEMBER"/>
    <property type="match status" value="1"/>
</dbReference>
<dbReference type="Proteomes" id="UP000887561">
    <property type="component" value="Unplaced"/>
</dbReference>
<evidence type="ECO:0000256" key="2">
    <source>
        <dbReference type="SAM" id="SignalP"/>
    </source>
</evidence>
<keyword evidence="1" id="KW-0479">Metal-binding</keyword>
<dbReference type="GO" id="GO:0016491">
    <property type="term" value="F:oxidoreductase activity"/>
    <property type="evidence" value="ECO:0007669"/>
    <property type="project" value="InterPro"/>
</dbReference>
<dbReference type="InterPro" id="IPR002227">
    <property type="entry name" value="Tyrosinase_Cu-bd"/>
</dbReference>
<evidence type="ECO:0000259" key="3">
    <source>
        <dbReference type="Pfam" id="PF00264"/>
    </source>
</evidence>
<evidence type="ECO:0000313" key="4">
    <source>
        <dbReference type="Proteomes" id="UP000887561"/>
    </source>
</evidence>
<dbReference type="InterPro" id="IPR050316">
    <property type="entry name" value="Tyrosinase/Hemocyanin"/>
</dbReference>
<evidence type="ECO:0000256" key="1">
    <source>
        <dbReference type="ARBA" id="ARBA00022723"/>
    </source>
</evidence>
<protein>
    <submittedName>
        <fullName evidence="5">Tyrosinase copper-binding domain-containing protein</fullName>
    </submittedName>
</protein>
<feature type="domain" description="Tyrosinase copper-binding" evidence="3">
    <location>
        <begin position="111"/>
        <end position="173"/>
    </location>
</feature>
<feature type="signal peptide" evidence="2">
    <location>
        <begin position="1"/>
        <end position="19"/>
    </location>
</feature>
<dbReference type="SUPFAM" id="SSF48056">
    <property type="entry name" value="Di-copper centre-containing domain"/>
    <property type="match status" value="1"/>
</dbReference>
<keyword evidence="4" id="KW-1185">Reference proteome</keyword>
<dbReference type="WBParaSite" id="scaffold40136_cov294.g23669">
    <property type="protein sequence ID" value="scaffold40136_cov294.g23669"/>
    <property type="gene ID" value="scaffold40136_cov294.g23669"/>
</dbReference>
<feature type="chain" id="PRO_5037540687" evidence="2">
    <location>
        <begin position="20"/>
        <end position="181"/>
    </location>
</feature>
<dbReference type="AlphaFoldDB" id="A0A915MGG9"/>
<dbReference type="Gene3D" id="1.10.1280.10">
    <property type="entry name" value="Di-copper center containing domain from catechol oxidase"/>
    <property type="match status" value="1"/>
</dbReference>
<organism evidence="4 5">
    <name type="scientific">Meloidogyne javanica</name>
    <name type="common">Root-knot nematode worm</name>
    <dbReference type="NCBI Taxonomy" id="6303"/>
    <lineage>
        <taxon>Eukaryota</taxon>
        <taxon>Metazoa</taxon>
        <taxon>Ecdysozoa</taxon>
        <taxon>Nematoda</taxon>
        <taxon>Chromadorea</taxon>
        <taxon>Rhabditida</taxon>
        <taxon>Tylenchina</taxon>
        <taxon>Tylenchomorpha</taxon>
        <taxon>Tylenchoidea</taxon>
        <taxon>Meloidogynidae</taxon>
        <taxon>Meloidogyninae</taxon>
        <taxon>Meloidogyne</taxon>
        <taxon>Meloidogyne incognita group</taxon>
    </lineage>
</organism>
<proteinExistence type="predicted"/>